<gene>
    <name evidence="1" type="ORF">XD66_0707</name>
</gene>
<reference evidence="2" key="1">
    <citation type="journal article" date="2015" name="MBio">
        <title>Genome-Resolved Metagenomic Analysis Reveals Roles for Candidate Phyla and Other Microbial Community Members in Biogeochemical Transformations in Oil Reservoirs.</title>
        <authorList>
            <person name="Hu P."/>
            <person name="Tom L."/>
            <person name="Singh A."/>
            <person name="Thomas B.C."/>
            <person name="Baker B.J."/>
            <person name="Piceno Y.M."/>
            <person name="Andersen G.L."/>
            <person name="Banfield J.F."/>
        </authorList>
    </citation>
    <scope>NUCLEOTIDE SEQUENCE [LARGE SCALE GENOMIC DNA]</scope>
</reference>
<dbReference type="InterPro" id="IPR012347">
    <property type="entry name" value="Ferritin-like"/>
</dbReference>
<proteinExistence type="predicted"/>
<protein>
    <recommendedName>
        <fullName evidence="3">Spore coat protein</fullName>
    </recommendedName>
</protein>
<organism evidence="1 2">
    <name type="scientific">Thermacetogenium phaeum</name>
    <dbReference type="NCBI Taxonomy" id="85874"/>
    <lineage>
        <taxon>Bacteria</taxon>
        <taxon>Bacillati</taxon>
        <taxon>Bacillota</taxon>
        <taxon>Clostridia</taxon>
        <taxon>Thermoanaerobacterales</taxon>
        <taxon>Thermoanaerobacteraceae</taxon>
        <taxon>Thermacetogenium</taxon>
    </lineage>
</organism>
<dbReference type="Pfam" id="PF11553">
    <property type="entry name" value="DUF3231"/>
    <property type="match status" value="1"/>
</dbReference>
<dbReference type="InterPro" id="IPR021617">
    <property type="entry name" value="DUF3231"/>
</dbReference>
<dbReference type="OMA" id="HQNHYNS"/>
<evidence type="ECO:0000313" key="2">
    <source>
        <dbReference type="Proteomes" id="UP000053326"/>
    </source>
</evidence>
<evidence type="ECO:0000313" key="1">
    <source>
        <dbReference type="EMBL" id="KUK36581.1"/>
    </source>
</evidence>
<dbReference type="SUPFAM" id="SSF47240">
    <property type="entry name" value="Ferritin-like"/>
    <property type="match status" value="1"/>
</dbReference>
<accession>A0A117LBA8</accession>
<name>A0A117LBA8_9THEO</name>
<dbReference type="InterPro" id="IPR009078">
    <property type="entry name" value="Ferritin-like_SF"/>
</dbReference>
<dbReference type="Gene3D" id="1.20.1260.10">
    <property type="match status" value="1"/>
</dbReference>
<evidence type="ECO:0008006" key="3">
    <source>
        <dbReference type="Google" id="ProtNLM"/>
    </source>
</evidence>
<comment type="caution">
    <text evidence="1">The sequence shown here is derived from an EMBL/GenBank/DDBJ whole genome shotgun (WGS) entry which is preliminary data.</text>
</comment>
<dbReference type="Proteomes" id="UP000053326">
    <property type="component" value="Unassembled WGS sequence"/>
</dbReference>
<dbReference type="EMBL" id="LGFO01000071">
    <property type="protein sequence ID" value="KUK36581.1"/>
    <property type="molecule type" value="Genomic_DNA"/>
</dbReference>
<dbReference type="AlphaFoldDB" id="A0A117LBA8"/>
<sequence>MAGLTTKELGLIEDNLRQEHLMVQKYNMYANQVKDPEIKNLCQQLRDLHQSHTDILMKHLNEASKMQ</sequence>